<dbReference type="PIRSF" id="PIRSF037434">
    <property type="entry name" value="STHK_ChrS"/>
    <property type="match status" value="1"/>
</dbReference>
<keyword evidence="1" id="KW-0808">Transferase</keyword>
<dbReference type="Gene3D" id="1.20.5.1930">
    <property type="match status" value="1"/>
</dbReference>
<evidence type="ECO:0000256" key="4">
    <source>
        <dbReference type="SAM" id="MobiDB-lite"/>
    </source>
</evidence>
<dbReference type="InterPro" id="IPR050482">
    <property type="entry name" value="Sensor_HK_TwoCompSys"/>
</dbReference>
<accession>A0A7W7RJI5</accession>
<sequence>MSGRQAHSMASPRPAWEASWNWLLTLAPWVLLAIPVAISQVLTPQDWGQRGLTLALAAVAACWVYLGHTRTSAQQRERPLPMLVYFAGLLAVAAALMQRDQIFLLFAITGFFHAFHLRPVPLGVGGVFATSLLLNTSSVLNVSDITAQDVGTYIAVVLIQTGAISVGIVFGAVGTKMDRKREETMVKLEEALEENAGLHAQLLTQAREAGALDERQRMAREIHDTLAQGLTGIITQVQAAQRIWQDPQQSRPHLDRALALAKDSLAEARRSVEALRPQDLAEAHLPDALDTLVRRWATENDVRATVEVTGERVPLSPAIEVALYRMAQEALTNVAKHAEASRVGVTLSYLDDVVLLDVRDDGRGMESARGTGFGINSMTQRIRGVGGQRGGREHSGRGHRGECQRARDHGGSLPRPVALHRS</sequence>
<keyword evidence="5" id="KW-0812">Transmembrane</keyword>
<feature type="region of interest" description="Disordered" evidence="4">
    <location>
        <begin position="383"/>
        <end position="422"/>
    </location>
</feature>
<dbReference type="CDD" id="cd16917">
    <property type="entry name" value="HATPase_UhpB-NarQ-NarX-like"/>
    <property type="match status" value="1"/>
</dbReference>
<dbReference type="Gene3D" id="3.30.565.10">
    <property type="entry name" value="Histidine kinase-like ATPase, C-terminal domain"/>
    <property type="match status" value="1"/>
</dbReference>
<reference evidence="8 9" key="1">
    <citation type="submission" date="2020-08" db="EMBL/GenBank/DDBJ databases">
        <title>Sequencing the genomes of 1000 actinobacteria strains.</title>
        <authorList>
            <person name="Klenk H.-P."/>
        </authorList>
    </citation>
    <scope>NUCLEOTIDE SEQUENCE [LARGE SCALE GENOMIC DNA]</scope>
    <source>
        <strain evidence="8 9">DSM 102030</strain>
    </source>
</reference>
<evidence type="ECO:0000313" key="8">
    <source>
        <dbReference type="EMBL" id="MBB4932621.1"/>
    </source>
</evidence>
<feature type="transmembrane region" description="Helical" evidence="5">
    <location>
        <begin position="20"/>
        <end position="39"/>
    </location>
</feature>
<evidence type="ECO:0000256" key="5">
    <source>
        <dbReference type="SAM" id="Phobius"/>
    </source>
</evidence>
<dbReference type="GO" id="GO:0046983">
    <property type="term" value="F:protein dimerization activity"/>
    <property type="evidence" value="ECO:0007669"/>
    <property type="project" value="InterPro"/>
</dbReference>
<keyword evidence="2 8" id="KW-0418">Kinase</keyword>
<name>A0A7W7RJI5_9ACTN</name>
<dbReference type="SUPFAM" id="SSF55874">
    <property type="entry name" value="ATPase domain of HSP90 chaperone/DNA topoisomerase II/histidine kinase"/>
    <property type="match status" value="1"/>
</dbReference>
<dbReference type="Proteomes" id="UP000523007">
    <property type="component" value="Unassembled WGS sequence"/>
</dbReference>
<feature type="domain" description="Signal transduction histidine kinase subgroup 3 dimerisation and phosphoacceptor" evidence="7">
    <location>
        <begin position="214"/>
        <end position="280"/>
    </location>
</feature>
<protein>
    <submittedName>
        <fullName evidence="8">Signal transduction histidine kinase</fullName>
    </submittedName>
</protein>
<dbReference type="PANTHER" id="PTHR24421">
    <property type="entry name" value="NITRATE/NITRITE SENSOR PROTEIN NARX-RELATED"/>
    <property type="match status" value="1"/>
</dbReference>
<proteinExistence type="predicted"/>
<dbReference type="PANTHER" id="PTHR24421:SF62">
    <property type="entry name" value="SENSORY TRANSDUCTION HISTIDINE KINASE"/>
    <property type="match status" value="1"/>
</dbReference>
<keyword evidence="9" id="KW-1185">Reference proteome</keyword>
<feature type="domain" description="Histidine kinase/HSP90-like ATPase" evidence="6">
    <location>
        <begin position="320"/>
        <end position="387"/>
    </location>
</feature>
<gene>
    <name evidence="8" type="ORF">F4561_003441</name>
</gene>
<dbReference type="EMBL" id="JACHJT010000001">
    <property type="protein sequence ID" value="MBB4932621.1"/>
    <property type="molecule type" value="Genomic_DNA"/>
</dbReference>
<feature type="transmembrane region" description="Helical" evidence="5">
    <location>
        <begin position="51"/>
        <end position="68"/>
    </location>
</feature>
<dbReference type="Pfam" id="PF07730">
    <property type="entry name" value="HisKA_3"/>
    <property type="match status" value="1"/>
</dbReference>
<evidence type="ECO:0000256" key="3">
    <source>
        <dbReference type="ARBA" id="ARBA00023012"/>
    </source>
</evidence>
<dbReference type="InterPro" id="IPR011712">
    <property type="entry name" value="Sig_transdc_His_kin_sub3_dim/P"/>
</dbReference>
<dbReference type="RefSeq" id="WP_184580176.1">
    <property type="nucleotide sequence ID" value="NZ_JACHJT010000001.1"/>
</dbReference>
<dbReference type="InterPro" id="IPR036890">
    <property type="entry name" value="HATPase_C_sf"/>
</dbReference>
<evidence type="ECO:0000259" key="7">
    <source>
        <dbReference type="Pfam" id="PF07730"/>
    </source>
</evidence>
<evidence type="ECO:0000256" key="2">
    <source>
        <dbReference type="ARBA" id="ARBA00022777"/>
    </source>
</evidence>
<evidence type="ECO:0000313" key="9">
    <source>
        <dbReference type="Proteomes" id="UP000523007"/>
    </source>
</evidence>
<feature type="transmembrane region" description="Helical" evidence="5">
    <location>
        <begin position="104"/>
        <end position="130"/>
    </location>
</feature>
<feature type="compositionally biased region" description="Basic and acidic residues" evidence="4">
    <location>
        <begin position="390"/>
        <end position="410"/>
    </location>
</feature>
<dbReference type="GO" id="GO:0016020">
    <property type="term" value="C:membrane"/>
    <property type="evidence" value="ECO:0007669"/>
    <property type="project" value="InterPro"/>
</dbReference>
<evidence type="ECO:0000259" key="6">
    <source>
        <dbReference type="Pfam" id="PF02518"/>
    </source>
</evidence>
<dbReference type="InterPro" id="IPR017205">
    <property type="entry name" value="Sig_transdc_His_kinase_ChrS"/>
</dbReference>
<feature type="transmembrane region" description="Helical" evidence="5">
    <location>
        <begin position="150"/>
        <end position="173"/>
    </location>
</feature>
<dbReference type="Pfam" id="PF02518">
    <property type="entry name" value="HATPase_c"/>
    <property type="match status" value="1"/>
</dbReference>
<keyword evidence="5" id="KW-1133">Transmembrane helix</keyword>
<organism evidence="8 9">
    <name type="scientific">Lipingzhangella halophila</name>
    <dbReference type="NCBI Taxonomy" id="1783352"/>
    <lineage>
        <taxon>Bacteria</taxon>
        <taxon>Bacillati</taxon>
        <taxon>Actinomycetota</taxon>
        <taxon>Actinomycetes</taxon>
        <taxon>Streptosporangiales</taxon>
        <taxon>Nocardiopsidaceae</taxon>
        <taxon>Lipingzhangella</taxon>
    </lineage>
</organism>
<dbReference type="GO" id="GO:0000155">
    <property type="term" value="F:phosphorelay sensor kinase activity"/>
    <property type="evidence" value="ECO:0007669"/>
    <property type="project" value="InterPro"/>
</dbReference>
<evidence type="ECO:0000256" key="1">
    <source>
        <dbReference type="ARBA" id="ARBA00022679"/>
    </source>
</evidence>
<comment type="caution">
    <text evidence="8">The sequence shown here is derived from an EMBL/GenBank/DDBJ whole genome shotgun (WGS) entry which is preliminary data.</text>
</comment>
<feature type="transmembrane region" description="Helical" evidence="5">
    <location>
        <begin position="80"/>
        <end position="97"/>
    </location>
</feature>
<dbReference type="InterPro" id="IPR003594">
    <property type="entry name" value="HATPase_dom"/>
</dbReference>
<keyword evidence="3" id="KW-0902">Two-component regulatory system</keyword>
<keyword evidence="5" id="KW-0472">Membrane</keyword>
<dbReference type="AlphaFoldDB" id="A0A7W7RJI5"/>